<dbReference type="Proteomes" id="UP000070422">
    <property type="component" value="Unassembled WGS sequence"/>
</dbReference>
<name>A0A133XU85_9LACT</name>
<feature type="transmembrane region" description="Helical" evidence="2">
    <location>
        <begin position="6"/>
        <end position="25"/>
    </location>
</feature>
<gene>
    <name evidence="3" type="ORF">HMPREF3187_01397</name>
</gene>
<keyword evidence="2" id="KW-1133">Transmembrane helix</keyword>
<dbReference type="AlphaFoldDB" id="A0A133XU85"/>
<feature type="coiled-coil region" evidence="1">
    <location>
        <begin position="42"/>
        <end position="69"/>
    </location>
</feature>
<proteinExistence type="predicted"/>
<sequence>MLTVASYGSAILVVVTLVVKLFHLVNAIQILILKLYCLEDWVKEAEEQNSLWRQSLRMMEERLVRLERQVDPTLGGSPFLSSGRERT</sequence>
<keyword evidence="1" id="KW-0175">Coiled coil</keyword>
<dbReference type="EMBL" id="LSCQ01000075">
    <property type="protein sequence ID" value="KXB34490.1"/>
    <property type="molecule type" value="Genomic_DNA"/>
</dbReference>
<comment type="caution">
    <text evidence="3">The sequence shown here is derived from an EMBL/GenBank/DDBJ whole genome shotgun (WGS) entry which is preliminary data.</text>
</comment>
<organism evidence="3 4">
    <name type="scientific">Aerococcus christensenii</name>
    <dbReference type="NCBI Taxonomy" id="87541"/>
    <lineage>
        <taxon>Bacteria</taxon>
        <taxon>Bacillati</taxon>
        <taxon>Bacillota</taxon>
        <taxon>Bacilli</taxon>
        <taxon>Lactobacillales</taxon>
        <taxon>Aerococcaceae</taxon>
        <taxon>Aerococcus</taxon>
    </lineage>
</organism>
<keyword evidence="2" id="KW-0812">Transmembrane</keyword>
<evidence type="ECO:0000313" key="3">
    <source>
        <dbReference type="EMBL" id="KXB34490.1"/>
    </source>
</evidence>
<keyword evidence="2" id="KW-0472">Membrane</keyword>
<dbReference type="STRING" id="87541.AWM71_05705"/>
<reference evidence="3 4" key="1">
    <citation type="submission" date="2016-01" db="EMBL/GenBank/DDBJ databases">
        <authorList>
            <person name="Oliw E.H."/>
        </authorList>
    </citation>
    <scope>NUCLEOTIDE SEQUENCE [LARGE SCALE GENOMIC DNA]</scope>
    <source>
        <strain evidence="3 4">KA00635</strain>
    </source>
</reference>
<protein>
    <submittedName>
        <fullName evidence="3">Uncharacterized protein</fullName>
    </submittedName>
</protein>
<accession>A0A133XU85</accession>
<dbReference type="RefSeq" id="WP_060937113.1">
    <property type="nucleotide sequence ID" value="NZ_KQ959321.1"/>
</dbReference>
<evidence type="ECO:0000256" key="1">
    <source>
        <dbReference type="SAM" id="Coils"/>
    </source>
</evidence>
<evidence type="ECO:0000256" key="2">
    <source>
        <dbReference type="SAM" id="Phobius"/>
    </source>
</evidence>
<dbReference type="PATRIC" id="fig|87541.4.peg.1381"/>
<evidence type="ECO:0000313" key="4">
    <source>
        <dbReference type="Proteomes" id="UP000070422"/>
    </source>
</evidence>